<accession>A0A238UB00</accession>
<sequence length="60" mass="6394">MRKSILNLGKALTKTEQKSLNGGGVIRYCNNVGGFCDPLHICESIPTRFGLGVCIGIGLE</sequence>
<evidence type="ECO:0008006" key="3">
    <source>
        <dbReference type="Google" id="ProtNLM"/>
    </source>
</evidence>
<evidence type="ECO:0000313" key="1">
    <source>
        <dbReference type="EMBL" id="SNR16349.1"/>
    </source>
</evidence>
<keyword evidence="2" id="KW-1185">Reference proteome</keyword>
<protein>
    <recommendedName>
        <fullName evidence="3">Bacteriocin</fullName>
    </recommendedName>
</protein>
<gene>
    <name evidence="1" type="ORF">TJEJU_2670</name>
</gene>
<reference evidence="1 2" key="1">
    <citation type="submission" date="2017-07" db="EMBL/GenBank/DDBJ databases">
        <authorList>
            <person name="Sun Z.S."/>
            <person name="Albrecht U."/>
            <person name="Echele G."/>
            <person name="Lee C.C."/>
        </authorList>
    </citation>
    <scope>NUCLEOTIDE SEQUENCE [LARGE SCALE GENOMIC DNA]</scope>
    <source>
        <strain evidence="2">type strain: KCTC 22618</strain>
    </source>
</reference>
<dbReference type="RefSeq" id="WP_095072820.1">
    <property type="nucleotide sequence ID" value="NZ_LT899436.1"/>
</dbReference>
<dbReference type="AlphaFoldDB" id="A0A238UB00"/>
<dbReference type="Proteomes" id="UP000215214">
    <property type="component" value="Chromosome TJEJU"/>
</dbReference>
<dbReference type="KEGG" id="tje:TJEJU_2670"/>
<dbReference type="OrthoDB" id="1189778at2"/>
<evidence type="ECO:0000313" key="2">
    <source>
        <dbReference type="Proteomes" id="UP000215214"/>
    </source>
</evidence>
<proteinExistence type="predicted"/>
<dbReference type="EMBL" id="LT899436">
    <property type="protein sequence ID" value="SNR16349.1"/>
    <property type="molecule type" value="Genomic_DNA"/>
</dbReference>
<name>A0A238UB00_9FLAO</name>
<organism evidence="1 2">
    <name type="scientific">Tenacibaculum jejuense</name>
    <dbReference type="NCBI Taxonomy" id="584609"/>
    <lineage>
        <taxon>Bacteria</taxon>
        <taxon>Pseudomonadati</taxon>
        <taxon>Bacteroidota</taxon>
        <taxon>Flavobacteriia</taxon>
        <taxon>Flavobacteriales</taxon>
        <taxon>Flavobacteriaceae</taxon>
        <taxon>Tenacibaculum</taxon>
    </lineage>
</organism>